<protein>
    <submittedName>
        <fullName evidence="2">Uncharacterized protein</fullName>
    </submittedName>
</protein>
<feature type="region of interest" description="Disordered" evidence="1">
    <location>
        <begin position="37"/>
        <end position="65"/>
    </location>
</feature>
<name>A0AAV4VFK0_9ARAC</name>
<evidence type="ECO:0000313" key="3">
    <source>
        <dbReference type="Proteomes" id="UP001054837"/>
    </source>
</evidence>
<feature type="region of interest" description="Disordered" evidence="1">
    <location>
        <begin position="170"/>
        <end position="210"/>
    </location>
</feature>
<sequence length="281" mass="31867">MIINIVMVSIQYTVALNFIASTTPLANRDCWHEQNAKQSTKAADPFLPKSMSKSPPELRKAQRPAPPSLLASLPIRYERSRPILCVPKKQRDLSFANEPHLRHSPRKGYLSPFLPRCRAEGKKKVFHDPRTPLANRDCCQGQNQNNPQKLTIPFFRSRCRNPLQNCGRPAPPSLLASVPIRHERSRPNLSGPKEQRHLSSASEPHLRHSPRNGYLSENTFPCLSFFLHLCLVSCSNSVLVCRKTLERMPSIPVARRSNNVDFLSLFVGKFEGRKGFLNRCS</sequence>
<comment type="caution">
    <text evidence="2">The sequence shown here is derived from an EMBL/GenBank/DDBJ whole genome shotgun (WGS) entry which is preliminary data.</text>
</comment>
<evidence type="ECO:0000313" key="2">
    <source>
        <dbReference type="EMBL" id="GIY69047.1"/>
    </source>
</evidence>
<reference evidence="2 3" key="1">
    <citation type="submission" date="2021-06" db="EMBL/GenBank/DDBJ databases">
        <title>Caerostris darwini draft genome.</title>
        <authorList>
            <person name="Kono N."/>
            <person name="Arakawa K."/>
        </authorList>
    </citation>
    <scope>NUCLEOTIDE SEQUENCE [LARGE SCALE GENOMIC DNA]</scope>
</reference>
<accession>A0AAV4VFK0</accession>
<proteinExistence type="predicted"/>
<dbReference type="EMBL" id="BPLQ01012987">
    <property type="protein sequence ID" value="GIY69047.1"/>
    <property type="molecule type" value="Genomic_DNA"/>
</dbReference>
<evidence type="ECO:0000256" key="1">
    <source>
        <dbReference type="SAM" id="MobiDB-lite"/>
    </source>
</evidence>
<dbReference type="AlphaFoldDB" id="A0AAV4VFK0"/>
<keyword evidence="3" id="KW-1185">Reference proteome</keyword>
<gene>
    <name evidence="2" type="ORF">CDAR_209221</name>
</gene>
<organism evidence="2 3">
    <name type="scientific">Caerostris darwini</name>
    <dbReference type="NCBI Taxonomy" id="1538125"/>
    <lineage>
        <taxon>Eukaryota</taxon>
        <taxon>Metazoa</taxon>
        <taxon>Ecdysozoa</taxon>
        <taxon>Arthropoda</taxon>
        <taxon>Chelicerata</taxon>
        <taxon>Arachnida</taxon>
        <taxon>Araneae</taxon>
        <taxon>Araneomorphae</taxon>
        <taxon>Entelegynae</taxon>
        <taxon>Araneoidea</taxon>
        <taxon>Araneidae</taxon>
        <taxon>Caerostris</taxon>
    </lineage>
</organism>
<dbReference type="Proteomes" id="UP001054837">
    <property type="component" value="Unassembled WGS sequence"/>
</dbReference>